<dbReference type="PANTHER" id="PTHR46457">
    <property type="entry name" value="DNA REPAIR PROTEIN RAD51 HOMOLOG 4"/>
    <property type="match status" value="1"/>
</dbReference>
<organism evidence="3 4">
    <name type="scientific">Cylindrotheca closterium</name>
    <dbReference type="NCBI Taxonomy" id="2856"/>
    <lineage>
        <taxon>Eukaryota</taxon>
        <taxon>Sar</taxon>
        <taxon>Stramenopiles</taxon>
        <taxon>Ochrophyta</taxon>
        <taxon>Bacillariophyta</taxon>
        <taxon>Bacillariophyceae</taxon>
        <taxon>Bacillariophycidae</taxon>
        <taxon>Bacillariales</taxon>
        <taxon>Bacillariaceae</taxon>
        <taxon>Cylindrotheca</taxon>
    </lineage>
</organism>
<dbReference type="PANTHER" id="PTHR46457:SF1">
    <property type="entry name" value="DNA REPAIR PROTEIN RAD51 HOMOLOG 4"/>
    <property type="match status" value="1"/>
</dbReference>
<dbReference type="Proteomes" id="UP001295423">
    <property type="component" value="Unassembled WGS sequence"/>
</dbReference>
<keyword evidence="4" id="KW-1185">Reference proteome</keyword>
<dbReference type="GO" id="GO:0033063">
    <property type="term" value="C:Rad51B-Rad51C-Rad51D-XRCC2 complex"/>
    <property type="evidence" value="ECO:0007669"/>
    <property type="project" value="TreeGrafter"/>
</dbReference>
<dbReference type="GO" id="GO:0005657">
    <property type="term" value="C:replication fork"/>
    <property type="evidence" value="ECO:0007669"/>
    <property type="project" value="TreeGrafter"/>
</dbReference>
<reference evidence="3" key="1">
    <citation type="submission" date="2023-08" db="EMBL/GenBank/DDBJ databases">
        <authorList>
            <person name="Audoor S."/>
            <person name="Bilcke G."/>
        </authorList>
    </citation>
    <scope>NUCLEOTIDE SEQUENCE</scope>
</reference>
<dbReference type="SUPFAM" id="SSF52540">
    <property type="entry name" value="P-loop containing nucleoside triphosphate hydrolases"/>
    <property type="match status" value="1"/>
</dbReference>
<name>A0AAD2CQ42_9STRA</name>
<dbReference type="GO" id="GO:0042148">
    <property type="term" value="P:DNA strand invasion"/>
    <property type="evidence" value="ECO:0007669"/>
    <property type="project" value="TreeGrafter"/>
</dbReference>
<evidence type="ECO:0000313" key="4">
    <source>
        <dbReference type="Proteomes" id="UP001295423"/>
    </source>
</evidence>
<dbReference type="InterPro" id="IPR027417">
    <property type="entry name" value="P-loop_NTPase"/>
</dbReference>
<comment type="subcellular location">
    <subcellularLocation>
        <location evidence="1">Nucleus</location>
    </subcellularLocation>
</comment>
<dbReference type="GO" id="GO:0000400">
    <property type="term" value="F:four-way junction DNA binding"/>
    <property type="evidence" value="ECO:0007669"/>
    <property type="project" value="TreeGrafter"/>
</dbReference>
<dbReference type="Gene3D" id="3.40.50.300">
    <property type="entry name" value="P-loop containing nucleotide triphosphate hydrolases"/>
    <property type="match status" value="1"/>
</dbReference>
<dbReference type="InterPro" id="IPR051988">
    <property type="entry name" value="HRR_RAD51_Paralog"/>
</dbReference>
<dbReference type="GO" id="GO:0000723">
    <property type="term" value="P:telomere maintenance"/>
    <property type="evidence" value="ECO:0007669"/>
    <property type="project" value="TreeGrafter"/>
</dbReference>
<sequence length="455" mass="49935">MPTFESIPLHPVLKQRLLEPPNPGGVSISTPQALLSRTPQALADQILLTKSSKDGSKASNNIGDQATMKQIDTLRSQVAHVMMAQTRMGKYRLQQQQLYDDSTVQYDTKNGTEHYYATRPLVLGATVSAMQAWQQEQERKGPITNLSTGCRALDELLSLPAEYSNPHPYALQQEQNGQPQQHPHHSAMLGFPRGHLLSFSGHSGSGKSQWCLQLAAQALRQPWIQQFPTARVRYCYSGAGHDGNALAQRLSQLLQHQVSPMSPSSPFSSGALEKVEYQPIRTTTQLVAILQALEDELLEASSYGTRSTTTAGTTFPTHNANQGGGMILHHQPPFVLVVDSLSNLEVQGDPSQMSRLLRTLKRLARQYSLWVVVTLSEHHHKGNKNAPATNLPGDYHVLCQSMTVTAPPPTPETSAITTTTTIQATLWKHPAKLDQPSITLFHTPSGMSTRASPTM</sequence>
<dbReference type="GO" id="GO:0005815">
    <property type="term" value="C:microtubule organizing center"/>
    <property type="evidence" value="ECO:0007669"/>
    <property type="project" value="TreeGrafter"/>
</dbReference>
<proteinExistence type="predicted"/>
<dbReference type="GO" id="GO:0007131">
    <property type="term" value="P:reciprocal meiotic recombination"/>
    <property type="evidence" value="ECO:0007669"/>
    <property type="project" value="TreeGrafter"/>
</dbReference>
<gene>
    <name evidence="3" type="ORF">CYCCA115_LOCUS7860</name>
</gene>
<dbReference type="EMBL" id="CAKOGP040001112">
    <property type="protein sequence ID" value="CAJ1942264.1"/>
    <property type="molecule type" value="Genomic_DNA"/>
</dbReference>
<evidence type="ECO:0000313" key="3">
    <source>
        <dbReference type="EMBL" id="CAJ1942264.1"/>
    </source>
</evidence>
<keyword evidence="2" id="KW-0539">Nucleus</keyword>
<protein>
    <submittedName>
        <fullName evidence="3">Uncharacterized protein</fullName>
    </submittedName>
</protein>
<comment type="caution">
    <text evidence="3">The sequence shown here is derived from an EMBL/GenBank/DDBJ whole genome shotgun (WGS) entry which is preliminary data.</text>
</comment>
<dbReference type="GO" id="GO:0008094">
    <property type="term" value="F:ATP-dependent activity, acting on DNA"/>
    <property type="evidence" value="ECO:0007669"/>
    <property type="project" value="TreeGrafter"/>
</dbReference>
<dbReference type="GO" id="GO:0003697">
    <property type="term" value="F:single-stranded DNA binding"/>
    <property type="evidence" value="ECO:0007669"/>
    <property type="project" value="TreeGrafter"/>
</dbReference>
<accession>A0AAD2CQ42</accession>
<dbReference type="GO" id="GO:0000724">
    <property type="term" value="P:double-strand break repair via homologous recombination"/>
    <property type="evidence" value="ECO:0007669"/>
    <property type="project" value="TreeGrafter"/>
</dbReference>
<dbReference type="AlphaFoldDB" id="A0AAD2CQ42"/>
<evidence type="ECO:0000256" key="2">
    <source>
        <dbReference type="ARBA" id="ARBA00023242"/>
    </source>
</evidence>
<evidence type="ECO:0000256" key="1">
    <source>
        <dbReference type="ARBA" id="ARBA00004123"/>
    </source>
</evidence>